<dbReference type="EMBL" id="AP011540">
    <property type="protein sequence ID" value="BAI64773.1"/>
    <property type="molecule type" value="Genomic_DNA"/>
</dbReference>
<proteinExistence type="predicted"/>
<name>D2NSZ7_ROTMD</name>
<protein>
    <submittedName>
        <fullName evidence="1">Uncharacterized protein</fullName>
    </submittedName>
</protein>
<reference evidence="1 2" key="2">
    <citation type="journal article" date="2010" name="J Osaka Dent Univ">
        <title>Isolation and identification of Rothia mucilaginosa from persistent apical periodontitis lesions.</title>
        <authorList>
            <person name="Yamane K."/>
            <person name="Yoshida M."/>
            <person name="Fujihira T."/>
            <person name="Baba T."/>
            <person name="Tsuji N."/>
            <person name="Hayashi H."/>
            <person name="Sugimori C."/>
            <person name="Yamanaka T."/>
            <person name="Mashimo C."/>
            <person name="Nambu T."/>
            <person name="Kawai H."/>
            <person name="Fukushima H."/>
        </authorList>
    </citation>
    <scope>NUCLEOTIDE SEQUENCE [LARGE SCALE GENOMIC DNA]</scope>
    <source>
        <strain evidence="1 2">DY-18</strain>
    </source>
</reference>
<gene>
    <name evidence="1" type="ordered locus">RMDY18_09410</name>
</gene>
<dbReference type="AlphaFoldDB" id="D2NSZ7"/>
<sequence length="552" mass="58979">MHGVRLVQLKHSNISIKLAAEGHLAQQCRSDTAHKVRTGAVSENLQTLSFKQLHSHLRGGGLTVRAGDNNHAVGQLRELFSDEVGVQFFHDKAGEGGAAAAKLSRGAYALAEKTNEGFGHAYHFSTRTPAAEWSARLVRSCRTGRQTAVLEQRTLHPHPRELLRRLHEYIPPRGSIHQERRVSIAGVGAQKLTRRTRTKEASRPTLQTRIAGCQRFGRLRTQHRIRAVHGKRRNPRLIQGGERHLRLGARQFGERFAGAGNRLLVGRAKLRARQRVRPGAVLARYLLDLRNLREGGHGVFGAANGKAVGCERNVGGGGDRLLVQAARGRMQGARADLVRAVGEGRDVEAMLQHGVGAHGFGERSGVQVRTVQGGKFVAGGAARALLATLDAGTFGTGYAADSRGGSPGFGGGFGGGVIARAGGVAGAVTVEFPLAIARNTQPQIGAGSQRNLDANPARNATLRGAVFLVGGALPRRLRCPVMSSFRDPAGHDRFHLNERTAVGPADLPPDEQLRRACRITGGIMTGGGCGRRSSKLVESVLKQVGVVHSIPL</sequence>
<evidence type="ECO:0000313" key="2">
    <source>
        <dbReference type="Proteomes" id="UP000001883"/>
    </source>
</evidence>
<keyword evidence="2" id="KW-1185">Reference proteome</keyword>
<reference evidence="1 2" key="3">
    <citation type="journal article" date="2010" name="Sequencing">
        <title>Complete Genome Sequence of Rothia mucilaginosa DY-18: A Clinical Isolate with Dense Meshwork-Like Structures from a Persistent Apical Periodontitis Lesion.</title>
        <authorList>
            <person name="Yamane K."/>
            <person name="Nambu T."/>
            <person name="Yamanaka T."/>
            <person name="Mashimo C."/>
            <person name="Sugimori C."/>
            <person name="Leung K.-P."/>
            <person name="Fukushima H."/>
        </authorList>
    </citation>
    <scope>NUCLEOTIDE SEQUENCE [LARGE SCALE GENOMIC DNA]</scope>
    <source>
        <strain evidence="1 2">DY-18</strain>
    </source>
</reference>
<dbReference type="Proteomes" id="UP000001883">
    <property type="component" value="Chromosome"/>
</dbReference>
<organism evidence="1 2">
    <name type="scientific">Rothia mucilaginosa (strain DY-18)</name>
    <name type="common">Stomatococcus mucilaginosus</name>
    <dbReference type="NCBI Taxonomy" id="680646"/>
    <lineage>
        <taxon>Bacteria</taxon>
        <taxon>Bacillati</taxon>
        <taxon>Actinomycetota</taxon>
        <taxon>Actinomycetes</taxon>
        <taxon>Micrococcales</taxon>
        <taxon>Micrococcaceae</taxon>
        <taxon>Rothia</taxon>
    </lineage>
</organism>
<accession>D2NSZ7</accession>
<evidence type="ECO:0000313" key="1">
    <source>
        <dbReference type="EMBL" id="BAI64773.1"/>
    </source>
</evidence>
<dbReference type="HOGENOM" id="CLU_493378_0_0_11"/>
<reference evidence="2" key="1">
    <citation type="submission" date="2009-07" db="EMBL/GenBank/DDBJ databases">
        <title>Complete genome sequence of Rothia mucilaginosa DJ.</title>
        <authorList>
            <person name="Yamane K."/>
            <person name="Nambu T."/>
            <person name="Mashimo C."/>
            <person name="Sugimori C."/>
            <person name="Yamanaka T."/>
            <person name="Leung K."/>
            <person name="Fukushima H."/>
        </authorList>
    </citation>
    <scope>NUCLEOTIDE SEQUENCE [LARGE SCALE GENOMIC DNA]</scope>
    <source>
        <strain evidence="2">DY-18</strain>
    </source>
</reference>
<dbReference type="KEGG" id="rmu:RMDY18_09410"/>